<keyword evidence="13" id="KW-1185">Reference proteome</keyword>
<evidence type="ECO:0000256" key="1">
    <source>
        <dbReference type="ARBA" id="ARBA00004571"/>
    </source>
</evidence>
<feature type="domain" description="TonB-dependent receptor-like beta-barrel" evidence="10">
    <location>
        <begin position="314"/>
        <end position="743"/>
    </location>
</feature>
<dbReference type="AlphaFoldDB" id="A0A420VTW3"/>
<comment type="caution">
    <text evidence="12">The sequence shown here is derived from an EMBL/GenBank/DDBJ whole genome shotgun (WGS) entry which is preliminary data.</text>
</comment>
<dbReference type="Pfam" id="PF13620">
    <property type="entry name" value="CarboxypepD_reg"/>
    <property type="match status" value="1"/>
</dbReference>
<evidence type="ECO:0000313" key="12">
    <source>
        <dbReference type="EMBL" id="RKO69715.1"/>
    </source>
</evidence>
<dbReference type="GO" id="GO:0044718">
    <property type="term" value="P:siderophore transmembrane transport"/>
    <property type="evidence" value="ECO:0007669"/>
    <property type="project" value="TreeGrafter"/>
</dbReference>
<keyword evidence="2 8" id="KW-0813">Transport</keyword>
<evidence type="ECO:0000256" key="7">
    <source>
        <dbReference type="ARBA" id="ARBA00023237"/>
    </source>
</evidence>
<dbReference type="PROSITE" id="PS52016">
    <property type="entry name" value="TONB_DEPENDENT_REC_3"/>
    <property type="match status" value="1"/>
</dbReference>
<evidence type="ECO:0000313" key="13">
    <source>
        <dbReference type="Proteomes" id="UP000282423"/>
    </source>
</evidence>
<dbReference type="InterPro" id="IPR012910">
    <property type="entry name" value="Plug_dom"/>
</dbReference>
<accession>A0A420VTW3</accession>
<evidence type="ECO:0000259" key="11">
    <source>
        <dbReference type="Pfam" id="PF07715"/>
    </source>
</evidence>
<dbReference type="RefSeq" id="WP_121126164.1">
    <property type="nucleotide sequence ID" value="NZ_RBWS01000017.1"/>
</dbReference>
<dbReference type="CDD" id="cd01347">
    <property type="entry name" value="ligand_gated_channel"/>
    <property type="match status" value="1"/>
</dbReference>
<dbReference type="GO" id="GO:0009279">
    <property type="term" value="C:cell outer membrane"/>
    <property type="evidence" value="ECO:0007669"/>
    <property type="project" value="UniProtKB-SubCell"/>
</dbReference>
<evidence type="ECO:0000256" key="3">
    <source>
        <dbReference type="ARBA" id="ARBA00022452"/>
    </source>
</evidence>
<dbReference type="Proteomes" id="UP000282423">
    <property type="component" value="Unassembled WGS sequence"/>
</dbReference>
<dbReference type="SUPFAM" id="SSF56935">
    <property type="entry name" value="Porins"/>
    <property type="match status" value="1"/>
</dbReference>
<dbReference type="OrthoDB" id="8670144at2"/>
<keyword evidence="3 8" id="KW-1134">Transmembrane beta strand</keyword>
<protein>
    <submittedName>
        <fullName evidence="12">TonB-dependent receptor</fullName>
    </submittedName>
</protein>
<reference evidence="12 13" key="1">
    <citation type="submission" date="2018-10" db="EMBL/GenBank/DDBJ databases">
        <title>Sphingobacterium sp. M05W1-28.</title>
        <authorList>
            <person name="Cai H."/>
        </authorList>
    </citation>
    <scope>NUCLEOTIDE SEQUENCE [LARGE SCALE GENOMIC DNA]</scope>
    <source>
        <strain evidence="12 13">M05W1-28</strain>
    </source>
</reference>
<dbReference type="SUPFAM" id="SSF49464">
    <property type="entry name" value="Carboxypeptidase regulatory domain-like"/>
    <property type="match status" value="1"/>
</dbReference>
<keyword evidence="4 8" id="KW-0812">Transmembrane</keyword>
<feature type="domain" description="TonB-dependent receptor plug" evidence="11">
    <location>
        <begin position="119"/>
        <end position="222"/>
    </location>
</feature>
<dbReference type="Gene3D" id="2.40.170.20">
    <property type="entry name" value="TonB-dependent receptor, beta-barrel domain"/>
    <property type="match status" value="1"/>
</dbReference>
<evidence type="ECO:0000256" key="4">
    <source>
        <dbReference type="ARBA" id="ARBA00022692"/>
    </source>
</evidence>
<gene>
    <name evidence="12" type="ORF">D7322_20840</name>
</gene>
<proteinExistence type="inferred from homology"/>
<dbReference type="PANTHER" id="PTHR30069">
    <property type="entry name" value="TONB-DEPENDENT OUTER MEMBRANE RECEPTOR"/>
    <property type="match status" value="1"/>
</dbReference>
<evidence type="ECO:0000256" key="9">
    <source>
        <dbReference type="RuleBase" id="RU003357"/>
    </source>
</evidence>
<keyword evidence="12" id="KW-0675">Receptor</keyword>
<dbReference type="Pfam" id="PF00593">
    <property type="entry name" value="TonB_dep_Rec_b-barrel"/>
    <property type="match status" value="1"/>
</dbReference>
<comment type="similarity">
    <text evidence="8 9">Belongs to the TonB-dependent receptor family.</text>
</comment>
<comment type="subcellular location">
    <subcellularLocation>
        <location evidence="1 8">Cell outer membrane</location>
        <topology evidence="1 8">Multi-pass membrane protein</topology>
    </subcellularLocation>
</comment>
<evidence type="ECO:0000256" key="6">
    <source>
        <dbReference type="ARBA" id="ARBA00023136"/>
    </source>
</evidence>
<name>A0A420VTW3_9SPHI</name>
<dbReference type="InterPro" id="IPR036942">
    <property type="entry name" value="Beta-barrel_TonB_sf"/>
</dbReference>
<dbReference type="Pfam" id="PF07715">
    <property type="entry name" value="Plug"/>
    <property type="match status" value="1"/>
</dbReference>
<organism evidence="12 13">
    <name type="scientific">Sphingobacterium puteale</name>
    <dbReference type="NCBI Taxonomy" id="2420510"/>
    <lineage>
        <taxon>Bacteria</taxon>
        <taxon>Pseudomonadati</taxon>
        <taxon>Bacteroidota</taxon>
        <taxon>Sphingobacteriia</taxon>
        <taxon>Sphingobacteriales</taxon>
        <taxon>Sphingobacteriaceae</taxon>
        <taxon>Sphingobacterium</taxon>
    </lineage>
</organism>
<dbReference type="GO" id="GO:0015344">
    <property type="term" value="F:siderophore uptake transmembrane transporter activity"/>
    <property type="evidence" value="ECO:0007669"/>
    <property type="project" value="TreeGrafter"/>
</dbReference>
<sequence>MLQKPLYSTFLILLLSTAILHAQEGYLTGSVRAQNGDALAHVTVRIAGQSKLQSDLSGKFSAALPAGSYRLQLSLIGYQTLDTLITVQPKENYPISFTLQGNSRINEVVVSASRRVESLNEVPSSVTILSQKQLDAQRSVSSNLSDILASTVPGLGFSTNRTQNLGQTLRGRRVLVMIDGIPQSTPLRDGARDIRALDPSVIERVEVIKGATAIYGNGADGGLINYITKKARPDRAFSGSTEIGTNFSLVKPGQTGGYNLGQLFSGHQGHWDYVVSGRFEQTGLYKDADGHALSPEYGMNDLKNWNAFTKIGYNINSDSRLEMMYNFYKSTQYTDYIAKAGKYGDPNSPTIGIPGDRPGAPEGTPYNHNASLKYTAQELIGKTDLEANVYFQDYKTLINYSNFFEDNGQPSISSKKLGLRLNFNTPYHWSDQVMSQLTYGVDVLSDKTNTILTDGRTVIPDMNMRNLAPYFQVKTTFGQYLIFKAGSRLENVHIDVPTYTTIGILNSVNGNYVGGGTKVNAGQLNFTALMLNAGLRYTKIQAFKPFVSFSQSFSVADLGLVLRAAKENTVSNTSIKAVKANNYEAGVSGDIGRFSYEAAAYYSNSTLGASYVFVDGNPQIARSPEKIYGFELSANYRIHPMIDLGASYSYTEGKRELTEGTKIYLGGDRINPPKITAFATINPISKWSVTTQMVSTTGRNRFEPVNGLYSYGTGPLKSFTIINLSSSYEINRRTLLRMGVENLFNKDYFTVISQWQSNNMNYVKGNGARINISLSHSF</sequence>
<dbReference type="InterPro" id="IPR039426">
    <property type="entry name" value="TonB-dep_rcpt-like"/>
</dbReference>
<dbReference type="Gene3D" id="2.60.40.1120">
    <property type="entry name" value="Carboxypeptidase-like, regulatory domain"/>
    <property type="match status" value="1"/>
</dbReference>
<keyword evidence="6 8" id="KW-0472">Membrane</keyword>
<evidence type="ECO:0000259" key="10">
    <source>
        <dbReference type="Pfam" id="PF00593"/>
    </source>
</evidence>
<dbReference type="Gene3D" id="2.170.130.10">
    <property type="entry name" value="TonB-dependent receptor, plug domain"/>
    <property type="match status" value="1"/>
</dbReference>
<dbReference type="InterPro" id="IPR000531">
    <property type="entry name" value="Beta-barrel_TonB"/>
</dbReference>
<dbReference type="InterPro" id="IPR008969">
    <property type="entry name" value="CarboxyPept-like_regulatory"/>
</dbReference>
<dbReference type="InterPro" id="IPR037066">
    <property type="entry name" value="Plug_dom_sf"/>
</dbReference>
<dbReference type="PANTHER" id="PTHR30069:SF42">
    <property type="entry name" value="FERRIC AEROBACTIN RECEPTOR"/>
    <property type="match status" value="1"/>
</dbReference>
<keyword evidence="5 9" id="KW-0798">TonB box</keyword>
<evidence type="ECO:0000256" key="8">
    <source>
        <dbReference type="PROSITE-ProRule" id="PRU01360"/>
    </source>
</evidence>
<keyword evidence="7 8" id="KW-0998">Cell outer membrane</keyword>
<evidence type="ECO:0000256" key="2">
    <source>
        <dbReference type="ARBA" id="ARBA00022448"/>
    </source>
</evidence>
<evidence type="ECO:0000256" key="5">
    <source>
        <dbReference type="ARBA" id="ARBA00023077"/>
    </source>
</evidence>
<dbReference type="EMBL" id="RBWS01000017">
    <property type="protein sequence ID" value="RKO69715.1"/>
    <property type="molecule type" value="Genomic_DNA"/>
</dbReference>